<accession>A0A0F9PE87</accession>
<sequence>MNYKLKGLDDEDFDFPELPTENPSPDTTEIDIDI</sequence>
<comment type="caution">
    <text evidence="2">The sequence shown here is derived from an EMBL/GenBank/DDBJ whole genome shotgun (WGS) entry which is preliminary data.</text>
</comment>
<proteinExistence type="predicted"/>
<evidence type="ECO:0000313" key="2">
    <source>
        <dbReference type="EMBL" id="KKM99320.1"/>
    </source>
</evidence>
<dbReference type="AlphaFoldDB" id="A0A0F9PE87"/>
<reference evidence="2" key="1">
    <citation type="journal article" date="2015" name="Nature">
        <title>Complex archaea that bridge the gap between prokaryotes and eukaryotes.</title>
        <authorList>
            <person name="Spang A."/>
            <person name="Saw J.H."/>
            <person name="Jorgensen S.L."/>
            <person name="Zaremba-Niedzwiedzka K."/>
            <person name="Martijn J."/>
            <person name="Lind A.E."/>
            <person name="van Eijk R."/>
            <person name="Schleper C."/>
            <person name="Guy L."/>
            <person name="Ettema T.J."/>
        </authorList>
    </citation>
    <scope>NUCLEOTIDE SEQUENCE</scope>
</reference>
<protein>
    <submittedName>
        <fullName evidence="2">Uncharacterized protein</fullName>
    </submittedName>
</protein>
<gene>
    <name evidence="2" type="ORF">LCGC14_1149110</name>
</gene>
<name>A0A0F9PE87_9ZZZZ</name>
<evidence type="ECO:0000256" key="1">
    <source>
        <dbReference type="SAM" id="MobiDB-lite"/>
    </source>
</evidence>
<organism evidence="2">
    <name type="scientific">marine sediment metagenome</name>
    <dbReference type="NCBI Taxonomy" id="412755"/>
    <lineage>
        <taxon>unclassified sequences</taxon>
        <taxon>metagenomes</taxon>
        <taxon>ecological metagenomes</taxon>
    </lineage>
</organism>
<feature type="region of interest" description="Disordered" evidence="1">
    <location>
        <begin position="1"/>
        <end position="34"/>
    </location>
</feature>
<dbReference type="EMBL" id="LAZR01005511">
    <property type="protein sequence ID" value="KKM99320.1"/>
    <property type="molecule type" value="Genomic_DNA"/>
</dbReference>